<dbReference type="InParanoid" id="E9G7H3"/>
<gene>
    <name evidence="1" type="ORF">DAPPUDRAFT_238818</name>
</gene>
<sequence length="95" mass="10586">MALLSGSSVFGRQPSSALEHLQQSDLSLPMPTLLLPCLALLFLPLRPPHICIQHVHFYVVVIRTTVRGTELVGVAKARAYNMVYEEVVTTYHLKT</sequence>
<keyword evidence="2" id="KW-1185">Reference proteome</keyword>
<reference evidence="1 2" key="1">
    <citation type="journal article" date="2011" name="Science">
        <title>The ecoresponsive genome of Daphnia pulex.</title>
        <authorList>
            <person name="Colbourne J.K."/>
            <person name="Pfrender M.E."/>
            <person name="Gilbert D."/>
            <person name="Thomas W.K."/>
            <person name="Tucker A."/>
            <person name="Oakley T.H."/>
            <person name="Tokishita S."/>
            <person name="Aerts A."/>
            <person name="Arnold G.J."/>
            <person name="Basu M.K."/>
            <person name="Bauer D.J."/>
            <person name="Caceres C.E."/>
            <person name="Carmel L."/>
            <person name="Casola C."/>
            <person name="Choi J.H."/>
            <person name="Detter J.C."/>
            <person name="Dong Q."/>
            <person name="Dusheyko S."/>
            <person name="Eads B.D."/>
            <person name="Frohlich T."/>
            <person name="Geiler-Samerotte K.A."/>
            <person name="Gerlach D."/>
            <person name="Hatcher P."/>
            <person name="Jogdeo S."/>
            <person name="Krijgsveld J."/>
            <person name="Kriventseva E.V."/>
            <person name="Kultz D."/>
            <person name="Laforsch C."/>
            <person name="Lindquist E."/>
            <person name="Lopez J."/>
            <person name="Manak J.R."/>
            <person name="Muller J."/>
            <person name="Pangilinan J."/>
            <person name="Patwardhan R.P."/>
            <person name="Pitluck S."/>
            <person name="Pritham E.J."/>
            <person name="Rechtsteiner A."/>
            <person name="Rho M."/>
            <person name="Rogozin I.B."/>
            <person name="Sakarya O."/>
            <person name="Salamov A."/>
            <person name="Schaack S."/>
            <person name="Shapiro H."/>
            <person name="Shiga Y."/>
            <person name="Skalitzky C."/>
            <person name="Smith Z."/>
            <person name="Souvorov A."/>
            <person name="Sung W."/>
            <person name="Tang Z."/>
            <person name="Tsuchiya D."/>
            <person name="Tu H."/>
            <person name="Vos H."/>
            <person name="Wang M."/>
            <person name="Wolf Y.I."/>
            <person name="Yamagata H."/>
            <person name="Yamada T."/>
            <person name="Ye Y."/>
            <person name="Shaw J.R."/>
            <person name="Andrews J."/>
            <person name="Crease T.J."/>
            <person name="Tang H."/>
            <person name="Lucas S.M."/>
            <person name="Robertson H.M."/>
            <person name="Bork P."/>
            <person name="Koonin E.V."/>
            <person name="Zdobnov E.M."/>
            <person name="Grigoriev I.V."/>
            <person name="Lynch M."/>
            <person name="Boore J.L."/>
        </authorList>
    </citation>
    <scope>NUCLEOTIDE SEQUENCE [LARGE SCALE GENOMIC DNA]</scope>
</reference>
<dbReference type="Proteomes" id="UP000000305">
    <property type="component" value="Unassembled WGS sequence"/>
</dbReference>
<dbReference type="EMBL" id="GL732534">
    <property type="protein sequence ID" value="EFX84641.1"/>
    <property type="molecule type" value="Genomic_DNA"/>
</dbReference>
<evidence type="ECO:0000313" key="1">
    <source>
        <dbReference type="EMBL" id="EFX84641.1"/>
    </source>
</evidence>
<dbReference type="HOGENOM" id="CLU_2374865_0_0_1"/>
<organism evidence="1 2">
    <name type="scientific">Daphnia pulex</name>
    <name type="common">Water flea</name>
    <dbReference type="NCBI Taxonomy" id="6669"/>
    <lineage>
        <taxon>Eukaryota</taxon>
        <taxon>Metazoa</taxon>
        <taxon>Ecdysozoa</taxon>
        <taxon>Arthropoda</taxon>
        <taxon>Crustacea</taxon>
        <taxon>Branchiopoda</taxon>
        <taxon>Diplostraca</taxon>
        <taxon>Cladocera</taxon>
        <taxon>Anomopoda</taxon>
        <taxon>Daphniidae</taxon>
        <taxon>Daphnia</taxon>
    </lineage>
</organism>
<dbReference type="AlphaFoldDB" id="E9G7H3"/>
<proteinExistence type="predicted"/>
<name>E9G7H3_DAPPU</name>
<dbReference type="KEGG" id="dpx:DAPPUDRAFT_238818"/>
<evidence type="ECO:0000313" key="2">
    <source>
        <dbReference type="Proteomes" id="UP000000305"/>
    </source>
</evidence>
<protein>
    <submittedName>
        <fullName evidence="1">Uncharacterized protein</fullName>
    </submittedName>
</protein>
<accession>E9G7H3</accession>